<proteinExistence type="predicted"/>
<evidence type="ECO:0008006" key="4">
    <source>
        <dbReference type="Google" id="ProtNLM"/>
    </source>
</evidence>
<evidence type="ECO:0000256" key="1">
    <source>
        <dbReference type="SAM" id="SignalP"/>
    </source>
</evidence>
<sequence length="303" mass="33673">MRLLRPAVPLLLLCLCLPAHAGERWDEAELAGLVTDARLDEISGLVVSHLHPGVLWVHNDSGDDAVLYAMSDSGTHLATVEIEGVRNIDWEDLAGFERDGRRYLLIADTGDNGGIRQTLWLHLVEEPAEVRDQRVRPLRSIQFRWPDGPRDCEAVAVDAQRGEILLISKKRTPPELFRLPLDAAAGPVHVAEPIGRLTGIAQPTPDDLQRNPVFGRYRAQITAADISADGRRLAVLNYRTAYVYLRQGDEGWDRTVARPPVEVPYPWLPQAEAIGFGPDGRTLWVASEKRPTPLLRVPPQQGD</sequence>
<dbReference type="SUPFAM" id="SSF75011">
    <property type="entry name" value="3-carboxy-cis,cis-mucoante lactonizing enzyme"/>
    <property type="match status" value="1"/>
</dbReference>
<keyword evidence="3" id="KW-1185">Reference proteome</keyword>
<dbReference type="EMBL" id="JACHHX010000001">
    <property type="protein sequence ID" value="MBB5014253.1"/>
    <property type="molecule type" value="Genomic_DNA"/>
</dbReference>
<evidence type="ECO:0000313" key="3">
    <source>
        <dbReference type="Proteomes" id="UP000519004"/>
    </source>
</evidence>
<reference evidence="2 3" key="1">
    <citation type="submission" date="2020-08" db="EMBL/GenBank/DDBJ databases">
        <title>Genomic Encyclopedia of Type Strains, Phase IV (KMG-IV): sequencing the most valuable type-strain genomes for metagenomic binning, comparative biology and taxonomic classification.</title>
        <authorList>
            <person name="Goeker M."/>
        </authorList>
    </citation>
    <scope>NUCLEOTIDE SEQUENCE [LARGE SCALE GENOMIC DNA]</scope>
    <source>
        <strain evidence="2 3">DSM 25897</strain>
    </source>
</reference>
<keyword evidence="1" id="KW-0732">Signal</keyword>
<comment type="caution">
    <text evidence="2">The sequence shown here is derived from an EMBL/GenBank/DDBJ whole genome shotgun (WGS) entry which is preliminary data.</text>
</comment>
<dbReference type="RefSeq" id="WP_183946846.1">
    <property type="nucleotide sequence ID" value="NZ_JACHHX010000001.1"/>
</dbReference>
<name>A0A7W7V6U1_9GAMM</name>
<evidence type="ECO:0000313" key="2">
    <source>
        <dbReference type="EMBL" id="MBB5014253.1"/>
    </source>
</evidence>
<gene>
    <name evidence="2" type="ORF">HNQ58_000124</name>
</gene>
<dbReference type="AlphaFoldDB" id="A0A7W7V6U1"/>
<accession>A0A7W7V6U1</accession>
<dbReference type="Proteomes" id="UP000519004">
    <property type="component" value="Unassembled WGS sequence"/>
</dbReference>
<feature type="signal peptide" evidence="1">
    <location>
        <begin position="1"/>
        <end position="21"/>
    </location>
</feature>
<organism evidence="2 3">
    <name type="scientific">Rehaibacterium terrae</name>
    <dbReference type="NCBI Taxonomy" id="1341696"/>
    <lineage>
        <taxon>Bacteria</taxon>
        <taxon>Pseudomonadati</taxon>
        <taxon>Pseudomonadota</taxon>
        <taxon>Gammaproteobacteria</taxon>
        <taxon>Lysobacterales</taxon>
        <taxon>Lysobacteraceae</taxon>
        <taxon>Rehaibacterium</taxon>
    </lineage>
</organism>
<protein>
    <recommendedName>
        <fullName evidence="4">Integral membrane protein</fullName>
    </recommendedName>
</protein>
<feature type="chain" id="PRO_5031448651" description="Integral membrane protein" evidence="1">
    <location>
        <begin position="22"/>
        <end position="303"/>
    </location>
</feature>